<feature type="compositionally biased region" description="Gly residues" evidence="1">
    <location>
        <begin position="40"/>
        <end position="49"/>
    </location>
</feature>
<accession>A0AA88M4M3</accession>
<gene>
    <name evidence="2" type="ORF">Q5P01_017973</name>
</gene>
<proteinExistence type="predicted"/>
<evidence type="ECO:0000313" key="2">
    <source>
        <dbReference type="EMBL" id="KAK2830042.1"/>
    </source>
</evidence>
<protein>
    <submittedName>
        <fullName evidence="2">Uncharacterized protein</fullName>
    </submittedName>
</protein>
<dbReference type="EMBL" id="JAUPFM010000014">
    <property type="protein sequence ID" value="KAK2830042.1"/>
    <property type="molecule type" value="Genomic_DNA"/>
</dbReference>
<evidence type="ECO:0000313" key="3">
    <source>
        <dbReference type="Proteomes" id="UP001187415"/>
    </source>
</evidence>
<dbReference type="Proteomes" id="UP001187415">
    <property type="component" value="Unassembled WGS sequence"/>
</dbReference>
<sequence length="91" mass="9252">MPQCGAKEAEERPGGVCCCIELAGEGPPNQSVSILAQGLKPGGNTGLGASGSRAGDKDVRQPSQIPVPVQLPVNPAEDGGQGRTETRREMG</sequence>
<comment type="caution">
    <text evidence="2">The sequence shown here is derived from an EMBL/GenBank/DDBJ whole genome shotgun (WGS) entry which is preliminary data.</text>
</comment>
<keyword evidence="3" id="KW-1185">Reference proteome</keyword>
<name>A0AA88M4M3_CHASR</name>
<feature type="region of interest" description="Disordered" evidence="1">
    <location>
        <begin position="36"/>
        <end position="91"/>
    </location>
</feature>
<reference evidence="2" key="1">
    <citation type="submission" date="2023-07" db="EMBL/GenBank/DDBJ databases">
        <title>Chromosome-level Genome Assembly of Striped Snakehead (Channa striata).</title>
        <authorList>
            <person name="Liu H."/>
        </authorList>
    </citation>
    <scope>NUCLEOTIDE SEQUENCE</scope>
    <source>
        <strain evidence="2">Gz</strain>
        <tissue evidence="2">Muscle</tissue>
    </source>
</reference>
<evidence type="ECO:0000256" key="1">
    <source>
        <dbReference type="SAM" id="MobiDB-lite"/>
    </source>
</evidence>
<dbReference type="AlphaFoldDB" id="A0AA88M4M3"/>
<organism evidence="2 3">
    <name type="scientific">Channa striata</name>
    <name type="common">Snakehead murrel</name>
    <name type="synonym">Ophicephalus striatus</name>
    <dbReference type="NCBI Taxonomy" id="64152"/>
    <lineage>
        <taxon>Eukaryota</taxon>
        <taxon>Metazoa</taxon>
        <taxon>Chordata</taxon>
        <taxon>Craniata</taxon>
        <taxon>Vertebrata</taxon>
        <taxon>Euteleostomi</taxon>
        <taxon>Actinopterygii</taxon>
        <taxon>Neopterygii</taxon>
        <taxon>Teleostei</taxon>
        <taxon>Neoteleostei</taxon>
        <taxon>Acanthomorphata</taxon>
        <taxon>Anabantaria</taxon>
        <taxon>Anabantiformes</taxon>
        <taxon>Channoidei</taxon>
        <taxon>Channidae</taxon>
        <taxon>Channa</taxon>
    </lineage>
</organism>